<feature type="compositionally biased region" description="Basic and acidic residues" evidence="1">
    <location>
        <begin position="218"/>
        <end position="239"/>
    </location>
</feature>
<dbReference type="InterPro" id="IPR001810">
    <property type="entry name" value="F-box_dom"/>
</dbReference>
<reference evidence="3" key="1">
    <citation type="journal article" date="2020" name="Stud. Mycol.">
        <title>101 Dothideomycetes genomes: a test case for predicting lifestyles and emergence of pathogens.</title>
        <authorList>
            <person name="Haridas S."/>
            <person name="Albert R."/>
            <person name="Binder M."/>
            <person name="Bloem J."/>
            <person name="Labutti K."/>
            <person name="Salamov A."/>
            <person name="Andreopoulos B."/>
            <person name="Baker S."/>
            <person name="Barry K."/>
            <person name="Bills G."/>
            <person name="Bluhm B."/>
            <person name="Cannon C."/>
            <person name="Castanera R."/>
            <person name="Culley D."/>
            <person name="Daum C."/>
            <person name="Ezra D."/>
            <person name="Gonzalez J."/>
            <person name="Henrissat B."/>
            <person name="Kuo A."/>
            <person name="Liang C."/>
            <person name="Lipzen A."/>
            <person name="Lutzoni F."/>
            <person name="Magnuson J."/>
            <person name="Mondo S."/>
            <person name="Nolan M."/>
            <person name="Ohm R."/>
            <person name="Pangilinan J."/>
            <person name="Park H.-J."/>
            <person name="Ramirez L."/>
            <person name="Alfaro M."/>
            <person name="Sun H."/>
            <person name="Tritt A."/>
            <person name="Yoshinaga Y."/>
            <person name="Zwiers L.-H."/>
            <person name="Turgeon B."/>
            <person name="Goodwin S."/>
            <person name="Spatafora J."/>
            <person name="Crous P."/>
            <person name="Grigoriev I."/>
        </authorList>
    </citation>
    <scope>NUCLEOTIDE SEQUENCE</scope>
    <source>
        <strain evidence="3">CBS 279.74</strain>
    </source>
</reference>
<dbReference type="SUPFAM" id="SSF81383">
    <property type="entry name" value="F-box domain"/>
    <property type="match status" value="1"/>
</dbReference>
<evidence type="ECO:0000313" key="3">
    <source>
        <dbReference type="EMBL" id="KAF2715422.1"/>
    </source>
</evidence>
<dbReference type="EMBL" id="MU005764">
    <property type="protein sequence ID" value="KAF2715422.1"/>
    <property type="molecule type" value="Genomic_DNA"/>
</dbReference>
<dbReference type="Proteomes" id="UP000799428">
    <property type="component" value="Unassembled WGS sequence"/>
</dbReference>
<feature type="compositionally biased region" description="Basic residues" evidence="1">
    <location>
        <begin position="57"/>
        <end position="68"/>
    </location>
</feature>
<keyword evidence="4" id="KW-1185">Reference proteome</keyword>
<dbReference type="AlphaFoldDB" id="A0A6G1KSG1"/>
<dbReference type="InterPro" id="IPR036047">
    <property type="entry name" value="F-box-like_dom_sf"/>
</dbReference>
<gene>
    <name evidence="3" type="ORF">K504DRAFT_26505</name>
</gene>
<name>A0A6G1KSG1_9PLEO</name>
<feature type="compositionally biased region" description="Polar residues" evidence="1">
    <location>
        <begin position="88"/>
        <end position="117"/>
    </location>
</feature>
<proteinExistence type="predicted"/>
<feature type="compositionally biased region" description="Low complexity" evidence="1">
    <location>
        <begin position="150"/>
        <end position="166"/>
    </location>
</feature>
<feature type="region of interest" description="Disordered" evidence="1">
    <location>
        <begin position="326"/>
        <end position="369"/>
    </location>
</feature>
<dbReference type="OrthoDB" id="4194555at2759"/>
<accession>A0A6G1KSG1</accession>
<feature type="region of interest" description="Disordered" evidence="1">
    <location>
        <begin position="1"/>
        <end position="245"/>
    </location>
</feature>
<feature type="compositionally biased region" description="Low complexity" evidence="1">
    <location>
        <begin position="185"/>
        <end position="197"/>
    </location>
</feature>
<evidence type="ECO:0000256" key="1">
    <source>
        <dbReference type="SAM" id="MobiDB-lite"/>
    </source>
</evidence>
<sequence>MASDQRASPFLSPLQSRTRTRTRGTTIPTVVAAEDDSDSGESDGPAGLLQEQQPIRRNLRPRARARARARPEVRRTPSSSFEFHVASLEQTTDNTDSPQASVASPTRGTGSRRTFNSRGCRRGLSSSNITRTSLSRSDISQKWTSINENDSPARSSRLLPRSDPGSQIEEGNEEDWPSSFPINDSRTAFSTRASSSAGPSAIPRNLEATRESSYQEEFTQREFTERHQFSLRPDTDRLGGADSMDDTARHYQTRAGPSKRSRDSFEGADGRTVVNTLIASGSAMALILYRSETPDPAANDVWPNFRNAAKQPIRYYTLKKDARAPLAATRKTKSTSTEESTRPNKILKRKENTYDCDPSSDEPILPPAPGWPPGALPTELFEEIASYLDRDDIKSMRLVCQEFDRHVSQVLFNTVVVPFNTEIYGMLGQEQKPDSKGKKKVRIEPTALTWKNANGDDVYNGHGLDVFKGFGKHILKFGMSFEVNEDSLAKPPEKSLTERHMAFWGSYDWPFEEYRRFDDVAGLESAADETPRMKTAFSELTRVKELALSIDSGLGWLNGPDRSIRARILPRPPGVFGSLKKIPDRRAQAQKELWEYIESCHAEMQSDIKQATLYKLESNRPLSELQGAGAVLSEQPGLPFLDSHIIHDAVSHDAADFQVPTSFDDPEVLDRFVVAPSSPGTGILFSSAILPTDAGQLMSPIIPASLTKAQKEWLMETEWAQRAFLSSYMLSVIDNPTTFSQVHTLNISQLSDRYIGMLSRHDFWNALPNLDKVNLQVIPGWRTVHKDEAGFVETPRISPLGGIDAFYDLLRNIISQRANIKKLTAGWVTGGEHAEGTHARNKLILPAPLLTAAGAVEQDPMHLGDQLLKFPNVEELTLKNCWMTPAALLQFVKQHDQFSLKKFVLNSVSLTAVLRNGANAQPPNPAQPLGNFAAALGMNMFHIAGVQAGLQGQGNAVNMAPPLPPANPVNPQQLLQFHIQALQLNIQQLQAQPPGLQLAALQAQLQNQIQLQAQAQNHNQPQGQIQVQPPIWHNFAALFGNQQAAQQAAQQHAALAAPPPVQNAPNPQTVLKAEPRTGSWMNVIDIISPGLNLHDFGSEFSQADADRTTSLTSIELVSCGYAKLPYSQFDQSDIDPINTPPRNPLVLKKFNALAPAMLSAKWPLLGEIVQEMNLNELIALNAGWDLETGWRNQEEARAAEFDGLLAGGTGRITGVVHKDDRVVEASAS</sequence>
<evidence type="ECO:0000259" key="2">
    <source>
        <dbReference type="PROSITE" id="PS50181"/>
    </source>
</evidence>
<evidence type="ECO:0000313" key="4">
    <source>
        <dbReference type="Proteomes" id="UP000799428"/>
    </source>
</evidence>
<protein>
    <recommendedName>
        <fullName evidence="2">F-box domain-containing protein</fullName>
    </recommendedName>
</protein>
<feature type="compositionally biased region" description="Polar residues" evidence="1">
    <location>
        <begin position="124"/>
        <end position="149"/>
    </location>
</feature>
<dbReference type="PROSITE" id="PS50181">
    <property type="entry name" value="FBOX"/>
    <property type="match status" value="1"/>
</dbReference>
<feature type="domain" description="F-box" evidence="2">
    <location>
        <begin position="370"/>
        <end position="415"/>
    </location>
</feature>
<organism evidence="3 4">
    <name type="scientific">Pleomassaria siparia CBS 279.74</name>
    <dbReference type="NCBI Taxonomy" id="1314801"/>
    <lineage>
        <taxon>Eukaryota</taxon>
        <taxon>Fungi</taxon>
        <taxon>Dikarya</taxon>
        <taxon>Ascomycota</taxon>
        <taxon>Pezizomycotina</taxon>
        <taxon>Dothideomycetes</taxon>
        <taxon>Pleosporomycetidae</taxon>
        <taxon>Pleosporales</taxon>
        <taxon>Pleomassariaceae</taxon>
        <taxon>Pleomassaria</taxon>
    </lineage>
</organism>